<name>A0A3E4YL49_9FIRM</name>
<sequence>MIKKTEFEDNGYIAYITQYTNPVKNIPMLNIDIKCKYEEFIPYPILKYNNITNKVEAEFNSFFKLQENNLDEWHKGIDNAYEFITKINKVIENILENEKDEITLE</sequence>
<protein>
    <submittedName>
        <fullName evidence="1">Uncharacterized protein</fullName>
    </submittedName>
</protein>
<dbReference type="AlphaFoldDB" id="A0A3E4YL49"/>
<dbReference type="Proteomes" id="UP000260758">
    <property type="component" value="Unassembled WGS sequence"/>
</dbReference>
<evidence type="ECO:0000313" key="2">
    <source>
        <dbReference type="Proteomes" id="UP000260758"/>
    </source>
</evidence>
<reference evidence="1 2" key="1">
    <citation type="submission" date="2018-08" db="EMBL/GenBank/DDBJ databases">
        <title>A genome reference for cultivated species of the human gut microbiota.</title>
        <authorList>
            <person name="Zou Y."/>
            <person name="Xue W."/>
            <person name="Luo G."/>
        </authorList>
    </citation>
    <scope>NUCLEOTIDE SEQUENCE [LARGE SCALE GENOMIC DNA]</scope>
    <source>
        <strain evidence="1 2">OM07-13</strain>
    </source>
</reference>
<accession>A0A3E4YL49</accession>
<dbReference type="EMBL" id="QSTP01000001">
    <property type="protein sequence ID" value="RGM75455.1"/>
    <property type="molecule type" value="Genomic_DNA"/>
</dbReference>
<comment type="caution">
    <text evidence="1">The sequence shown here is derived from an EMBL/GenBank/DDBJ whole genome shotgun (WGS) entry which is preliminary data.</text>
</comment>
<gene>
    <name evidence="1" type="ORF">DXB99_02725</name>
</gene>
<dbReference type="RefSeq" id="WP_117718213.1">
    <property type="nucleotide sequence ID" value="NZ_QSTP01000001.1"/>
</dbReference>
<proteinExistence type="predicted"/>
<organism evidence="1 2">
    <name type="scientific">Agathobacter rectalis</name>
    <dbReference type="NCBI Taxonomy" id="39491"/>
    <lineage>
        <taxon>Bacteria</taxon>
        <taxon>Bacillati</taxon>
        <taxon>Bacillota</taxon>
        <taxon>Clostridia</taxon>
        <taxon>Lachnospirales</taxon>
        <taxon>Lachnospiraceae</taxon>
        <taxon>Agathobacter</taxon>
    </lineage>
</organism>
<evidence type="ECO:0000313" key="1">
    <source>
        <dbReference type="EMBL" id="RGM75455.1"/>
    </source>
</evidence>